<evidence type="ECO:0000256" key="4">
    <source>
        <dbReference type="ARBA" id="ARBA00023136"/>
    </source>
</evidence>
<dbReference type="CDD" id="cd07989">
    <property type="entry name" value="LPLAT_AGPAT-like"/>
    <property type="match status" value="1"/>
</dbReference>
<feature type="transmembrane region" description="Helical" evidence="5">
    <location>
        <begin position="395"/>
        <end position="414"/>
    </location>
</feature>
<dbReference type="RefSeq" id="WP_205880794.1">
    <property type="nucleotide sequence ID" value="NZ_JAAKYA010000029.1"/>
</dbReference>
<dbReference type="Pfam" id="PF00501">
    <property type="entry name" value="AMP-binding"/>
    <property type="match status" value="1"/>
</dbReference>
<dbReference type="Proteomes" id="UP000477311">
    <property type="component" value="Unassembled WGS sequence"/>
</dbReference>
<dbReference type="Pfam" id="PF07690">
    <property type="entry name" value="MFS_1"/>
    <property type="match status" value="1"/>
</dbReference>
<sequence length="1158" mass="127080">MNAMPDAPPNLALSAGARSRCGFWALWITQFQGAFSDNLHKFLVLYLALRLGLPPEREHALVPLVNALFAVPFLLFSMTGGWLADRFSKRTVCIGVKLAEVAIMGLATVALAHVSIPAMLAAVFLMSTQSALFGPTKYGLMPELLPESRLSWGNGLLGLGTFLAIILGTMAAGGLMELWGRRQVLSGFILVGLALLGTLTSLALPRVPPANPQRRFQWNPLADFWQQWRLVRTDPVLTASVLMVSFLWFLAALWQPALIFYCRDVLGGGELNTSLLQAGMAVGIGLGSLAAGFLSGGRIEPGLVPLGALGMVTAALVLGLGMVRFTDALIWVALLGFCGGLYHVPLNALLQARPDPGRRGGVLAVSAFLSWVGIVAASGPVYYLLTRGLGLDSRGIFVTGALLTLVAVATWIWMRPEVMIHFARWVLLRTLHPLRVLGGHHVPKTGGALLVCNHQSLVDWLLLMAAVDRPIRFLMDRRFAENRWLRRFARALEVIPVASRDGPHALARSLEAARQALCAGQVVCLFPEGQMTRTGHLLGFRRGLERVVRGTGAPIIPAAMEGVWGGPFSFPHRRYGFRWPRRWIQPVTVLFGTPLPDATPAAEVRHAVEVLLSELWTLHAQGYPPLQRRFVRTARRHPFRLAMADERLGGVTFARALVGAVLVADRLRSHWAGDERVGVLLPPCVPAGLVHWAALLAGKVPVYFNYTLDPGTLAHCIRLAGVRSAISSARFLEKVRIEIPVPVLTLEDLLARVRPREKLRAMMRAWLLPTPWLERSLRDRSARMAGPHQPDRPATIIFSSGSTGEPKGAVLTHANILANIEQAARIIDFHSRDRLLGVLPFFHSFGFTVGVTLPGVLGLGVVFHPNPLDTRALAPLLRRWKVTILLSTPTFLQLYIRGFEPEDVRSLRLVITGAEKLPMRVAEAFAERFGIRPLEGYGCTECGPIVSVNIPDLVGRGLYQQGHKPGSVGRPLPGVTVAVRDPETLEPLPIGREGVLCVRGPNIMPGYWLRPDLTQSALRDGWYVTGDMARVDEEGFIHITDRLARFSKIGGEMVPHVRVEEVLHELVGATERTFVVTAVPDENRGERLVVLHRLDSESLQVCLERLRATPLLPNLWKPRPEHFHRVETFPTLGSGKLDLLRCRLLAKELLLQPTGAGA</sequence>
<dbReference type="EMBL" id="JAAKYA010000029">
    <property type="protein sequence ID" value="NGO38767.1"/>
    <property type="molecule type" value="Genomic_DNA"/>
</dbReference>
<dbReference type="GO" id="GO:0022857">
    <property type="term" value="F:transmembrane transporter activity"/>
    <property type="evidence" value="ECO:0007669"/>
    <property type="project" value="InterPro"/>
</dbReference>
<accession>A0A6M1RMU8</accession>
<dbReference type="PANTHER" id="PTHR43767:SF1">
    <property type="entry name" value="NONRIBOSOMAL PEPTIDE SYNTHASE PES1 (EUROFUNG)-RELATED"/>
    <property type="match status" value="1"/>
</dbReference>
<dbReference type="GO" id="GO:0016746">
    <property type="term" value="F:acyltransferase activity"/>
    <property type="evidence" value="ECO:0007669"/>
    <property type="project" value="InterPro"/>
</dbReference>
<feature type="domain" description="Major facilitator superfamily (MFS) profile" evidence="6">
    <location>
        <begin position="22"/>
        <end position="419"/>
    </location>
</feature>
<dbReference type="InterPro" id="IPR002123">
    <property type="entry name" value="Plipid/glycerol_acylTrfase"/>
</dbReference>
<gene>
    <name evidence="7" type="ORF">G4L39_05075</name>
</gene>
<evidence type="ECO:0000313" key="8">
    <source>
        <dbReference type="Proteomes" id="UP000477311"/>
    </source>
</evidence>
<dbReference type="Gene3D" id="3.40.50.12780">
    <property type="entry name" value="N-terminal domain of ligase-like"/>
    <property type="match status" value="1"/>
</dbReference>
<feature type="transmembrane region" description="Helical" evidence="5">
    <location>
        <begin position="184"/>
        <end position="205"/>
    </location>
</feature>
<evidence type="ECO:0000259" key="6">
    <source>
        <dbReference type="PROSITE" id="PS50850"/>
    </source>
</evidence>
<comment type="subcellular location">
    <subcellularLocation>
        <location evidence="1">Membrane</location>
        <topology evidence="1">Multi-pass membrane protein</topology>
    </subcellularLocation>
</comment>
<dbReference type="AlphaFoldDB" id="A0A6M1RMU8"/>
<protein>
    <submittedName>
        <fullName evidence="7">MFS transporter</fullName>
    </submittedName>
</protein>
<dbReference type="InterPro" id="IPR020845">
    <property type="entry name" value="AMP-binding_CS"/>
</dbReference>
<evidence type="ECO:0000313" key="7">
    <source>
        <dbReference type="EMBL" id="NGO38767.1"/>
    </source>
</evidence>
<dbReference type="PROSITE" id="PS00216">
    <property type="entry name" value="SUGAR_TRANSPORT_1"/>
    <property type="match status" value="1"/>
</dbReference>
<feature type="transmembrane region" description="Helical" evidence="5">
    <location>
        <begin position="835"/>
        <end position="863"/>
    </location>
</feature>
<dbReference type="InterPro" id="IPR042099">
    <property type="entry name" value="ANL_N_sf"/>
</dbReference>
<comment type="caution">
    <text evidence="7">The sequence shown here is derived from an EMBL/GenBank/DDBJ whole genome shotgun (WGS) entry which is preliminary data.</text>
</comment>
<dbReference type="InterPro" id="IPR036259">
    <property type="entry name" value="MFS_trans_sf"/>
</dbReference>
<dbReference type="Gene3D" id="1.20.1250.20">
    <property type="entry name" value="MFS general substrate transporter like domains"/>
    <property type="match status" value="1"/>
</dbReference>
<dbReference type="InterPro" id="IPR011701">
    <property type="entry name" value="MFS"/>
</dbReference>
<dbReference type="InterPro" id="IPR050237">
    <property type="entry name" value="ATP-dep_AMP-bd_enzyme"/>
</dbReference>
<dbReference type="InterPro" id="IPR000873">
    <property type="entry name" value="AMP-dep_synth/lig_dom"/>
</dbReference>
<dbReference type="InterPro" id="IPR020846">
    <property type="entry name" value="MFS_dom"/>
</dbReference>
<feature type="transmembrane region" description="Helical" evidence="5">
    <location>
        <begin position="329"/>
        <end position="350"/>
    </location>
</feature>
<feature type="transmembrane region" description="Helical" evidence="5">
    <location>
        <begin position="362"/>
        <end position="383"/>
    </location>
</feature>
<dbReference type="SUPFAM" id="SSF69593">
    <property type="entry name" value="Glycerol-3-phosphate (1)-acyltransferase"/>
    <property type="match status" value="1"/>
</dbReference>
<keyword evidence="2 5" id="KW-0812">Transmembrane</keyword>
<reference evidence="7 8" key="1">
    <citation type="submission" date="2020-02" db="EMBL/GenBank/DDBJ databases">
        <title>Draft genome sequence of Limisphaera ngatamarikiensis NGM72.4T, a thermophilic Verrucomicrobia grouped in subdivision 3.</title>
        <authorList>
            <person name="Carere C.R."/>
            <person name="Steen J."/>
            <person name="Hugenholtz P."/>
            <person name="Stott M.B."/>
        </authorList>
    </citation>
    <scope>NUCLEOTIDE SEQUENCE [LARGE SCALE GENOMIC DNA]</scope>
    <source>
        <strain evidence="7 8">NGM72.4</strain>
    </source>
</reference>
<dbReference type="InterPro" id="IPR005829">
    <property type="entry name" value="Sugar_transporter_CS"/>
</dbReference>
<feature type="transmembrane region" description="Helical" evidence="5">
    <location>
        <begin position="275"/>
        <end position="296"/>
    </location>
</feature>
<dbReference type="CDD" id="cd06173">
    <property type="entry name" value="MFS_MefA_like"/>
    <property type="match status" value="1"/>
</dbReference>
<evidence type="ECO:0000256" key="2">
    <source>
        <dbReference type="ARBA" id="ARBA00022692"/>
    </source>
</evidence>
<dbReference type="SUPFAM" id="SSF103473">
    <property type="entry name" value="MFS general substrate transporter"/>
    <property type="match status" value="1"/>
</dbReference>
<keyword evidence="8" id="KW-1185">Reference proteome</keyword>
<keyword evidence="3 5" id="KW-1133">Transmembrane helix</keyword>
<keyword evidence="4 5" id="KW-0472">Membrane</keyword>
<proteinExistence type="predicted"/>
<dbReference type="PANTHER" id="PTHR43767">
    <property type="entry name" value="LONG-CHAIN-FATTY-ACID--COA LIGASE"/>
    <property type="match status" value="1"/>
</dbReference>
<organism evidence="7 8">
    <name type="scientific">Limisphaera ngatamarikiensis</name>
    <dbReference type="NCBI Taxonomy" id="1324935"/>
    <lineage>
        <taxon>Bacteria</taxon>
        <taxon>Pseudomonadati</taxon>
        <taxon>Verrucomicrobiota</taxon>
        <taxon>Verrucomicrobiia</taxon>
        <taxon>Limisphaerales</taxon>
        <taxon>Limisphaeraceae</taxon>
        <taxon>Limisphaera</taxon>
    </lineage>
</organism>
<evidence type="ECO:0000256" key="1">
    <source>
        <dbReference type="ARBA" id="ARBA00004141"/>
    </source>
</evidence>
<dbReference type="Pfam" id="PF01553">
    <property type="entry name" value="Acyltransferase"/>
    <property type="match status" value="1"/>
</dbReference>
<dbReference type="InterPro" id="IPR045851">
    <property type="entry name" value="AMP-bd_C_sf"/>
</dbReference>
<dbReference type="Gene3D" id="3.30.300.30">
    <property type="match status" value="1"/>
</dbReference>
<dbReference type="SUPFAM" id="SSF56801">
    <property type="entry name" value="Acetyl-CoA synthetase-like"/>
    <property type="match status" value="1"/>
</dbReference>
<feature type="transmembrane region" description="Helical" evidence="5">
    <location>
        <begin position="152"/>
        <end position="172"/>
    </location>
</feature>
<dbReference type="GO" id="GO:0016878">
    <property type="term" value="F:acid-thiol ligase activity"/>
    <property type="evidence" value="ECO:0007669"/>
    <property type="project" value="UniProtKB-ARBA"/>
</dbReference>
<dbReference type="PROSITE" id="PS50850">
    <property type="entry name" value="MFS"/>
    <property type="match status" value="1"/>
</dbReference>
<name>A0A6M1RMU8_9BACT</name>
<feature type="transmembrane region" description="Helical" evidence="5">
    <location>
        <begin position="236"/>
        <end position="255"/>
    </location>
</feature>
<evidence type="ECO:0000256" key="3">
    <source>
        <dbReference type="ARBA" id="ARBA00022989"/>
    </source>
</evidence>
<feature type="transmembrane region" description="Helical" evidence="5">
    <location>
        <begin position="60"/>
        <end position="84"/>
    </location>
</feature>
<dbReference type="SMART" id="SM00563">
    <property type="entry name" value="PlsC"/>
    <property type="match status" value="1"/>
</dbReference>
<feature type="transmembrane region" description="Helical" evidence="5">
    <location>
        <begin position="303"/>
        <end position="323"/>
    </location>
</feature>
<evidence type="ECO:0000256" key="5">
    <source>
        <dbReference type="SAM" id="Phobius"/>
    </source>
</evidence>
<dbReference type="PROSITE" id="PS00455">
    <property type="entry name" value="AMP_BINDING"/>
    <property type="match status" value="1"/>
</dbReference>
<dbReference type="GO" id="GO:0016020">
    <property type="term" value="C:membrane"/>
    <property type="evidence" value="ECO:0007669"/>
    <property type="project" value="UniProtKB-SubCell"/>
</dbReference>